<feature type="compositionally biased region" description="Basic and acidic residues" evidence="2">
    <location>
        <begin position="110"/>
        <end position="120"/>
    </location>
</feature>
<evidence type="ECO:0000313" key="6">
    <source>
        <dbReference type="Proteomes" id="UP000054408"/>
    </source>
</evidence>
<proteinExistence type="inferred from homology"/>
<protein>
    <submittedName>
        <fullName evidence="5">Apoptosis-antagonizing transcription factor</fullName>
    </submittedName>
</protein>
<evidence type="ECO:0000259" key="4">
    <source>
        <dbReference type="Pfam" id="PF13339"/>
    </source>
</evidence>
<dbReference type="Pfam" id="PF08164">
    <property type="entry name" value="TRAUB"/>
    <property type="match status" value="1"/>
</dbReference>
<dbReference type="EMBL" id="GL349443">
    <property type="protein sequence ID" value="KNC46640.1"/>
    <property type="molecule type" value="Genomic_DNA"/>
</dbReference>
<feature type="domain" description="Apoptosis-antagonizing transcription factor C-terminal" evidence="3">
    <location>
        <begin position="444"/>
        <end position="523"/>
    </location>
</feature>
<dbReference type="STRING" id="461836.A0A0L0D394"/>
<dbReference type="GO" id="GO:0005730">
    <property type="term" value="C:nucleolus"/>
    <property type="evidence" value="ECO:0007669"/>
    <property type="project" value="TreeGrafter"/>
</dbReference>
<dbReference type="OMA" id="INFMAPN"/>
<feature type="domain" description="AATF leucine zipper-containing" evidence="4">
    <location>
        <begin position="200"/>
        <end position="349"/>
    </location>
</feature>
<evidence type="ECO:0000313" key="5">
    <source>
        <dbReference type="EMBL" id="KNC46640.1"/>
    </source>
</evidence>
<dbReference type="InterPro" id="IPR039223">
    <property type="entry name" value="AATF/Bfr2"/>
</dbReference>
<dbReference type="InterPro" id="IPR012617">
    <property type="entry name" value="AATF_C"/>
</dbReference>
<feature type="region of interest" description="Disordered" evidence="2">
    <location>
        <begin position="107"/>
        <end position="170"/>
    </location>
</feature>
<sequence length="563" mass="60731">MGLVTGPGKKSLADQLAELADPTPRDYDPEDLTFTGRIDDAASSESDGDGAAATAKRRMTRFDRASDDDDDTVAVGYSVEEGVNDARHRIRPDIALNEGVYAGEVVSSRKVFDRGERRGSGSDSGSGSGSGSSQLPMAGYEPQLEFDSMSESSGSGSGSESGAESEHSDSFEAMEAQMLKLQSSNASNVAYLKSQREDEMVRARAALSQSRIHSAVLQSRVTLQQPLELGNRLPEPGVLPALEAREPKVAKAAAEARAELVRTLAVLGELEDQLVAQAPNGLSGDEAATAAPLELVPLPLPSHPRENLRRADVAAAAEVDLDELWEALAARQAAMKPRCEAVIDAWNRKAMLAGGMSFKNLKLKTLHRPLVEQIHDQLRDSSALRATSQKLRAPETVLSCDGRYKTGDDEVVAHDETGKRKSRKRKARDMERRSVHVYDDADFYQRLLQQLITTGNSKDEPVGGSGGEAGLDPVAMSRAWLARKQKLERHKAGKKLVDTRATKGRKLRFNVQPKLTNFMAPKVLDDDEAAGGMALLNGLFGYDMPTHGGNDRAGSESDAEETA</sequence>
<name>A0A0L0D394_THETB</name>
<keyword evidence="6" id="KW-1185">Reference proteome</keyword>
<accession>A0A0L0D394</accession>
<dbReference type="OrthoDB" id="5783963at2759"/>
<dbReference type="Proteomes" id="UP000054408">
    <property type="component" value="Unassembled WGS sequence"/>
</dbReference>
<dbReference type="PANTHER" id="PTHR15565">
    <property type="entry name" value="AATF PROTEIN APOPTOSIS ANTAGONIZING TRANSCRIPTION FACTOR"/>
    <property type="match status" value="1"/>
</dbReference>
<evidence type="ECO:0000256" key="1">
    <source>
        <dbReference type="ARBA" id="ARBA00008966"/>
    </source>
</evidence>
<gene>
    <name evidence="5" type="ORF">AMSG_03077</name>
</gene>
<comment type="similarity">
    <text evidence="1">Belongs to the AATF family.</text>
</comment>
<feature type="compositionally biased region" description="Low complexity" evidence="2">
    <location>
        <begin position="41"/>
        <end position="54"/>
    </location>
</feature>
<dbReference type="GeneID" id="25562712"/>
<dbReference type="eggNOG" id="KOG2773">
    <property type="taxonomic scope" value="Eukaryota"/>
</dbReference>
<evidence type="ECO:0000256" key="2">
    <source>
        <dbReference type="SAM" id="MobiDB-lite"/>
    </source>
</evidence>
<feature type="compositionally biased region" description="Low complexity" evidence="2">
    <location>
        <begin position="149"/>
        <end position="162"/>
    </location>
</feature>
<organism evidence="5 6">
    <name type="scientific">Thecamonas trahens ATCC 50062</name>
    <dbReference type="NCBI Taxonomy" id="461836"/>
    <lineage>
        <taxon>Eukaryota</taxon>
        <taxon>Apusozoa</taxon>
        <taxon>Apusomonadida</taxon>
        <taxon>Apusomonadidae</taxon>
        <taxon>Thecamonas</taxon>
    </lineage>
</organism>
<dbReference type="RefSeq" id="XP_013760413.1">
    <property type="nucleotide sequence ID" value="XM_013904959.1"/>
</dbReference>
<dbReference type="InterPro" id="IPR025160">
    <property type="entry name" value="AATF"/>
</dbReference>
<dbReference type="AlphaFoldDB" id="A0A0L0D394"/>
<feature type="region of interest" description="Disordered" evidence="2">
    <location>
        <begin position="1"/>
        <end position="72"/>
    </location>
</feature>
<dbReference type="Pfam" id="PF13339">
    <property type="entry name" value="AATF-Che1"/>
    <property type="match status" value="1"/>
</dbReference>
<evidence type="ECO:0000259" key="3">
    <source>
        <dbReference type="Pfam" id="PF08164"/>
    </source>
</evidence>
<dbReference type="PANTHER" id="PTHR15565:SF0">
    <property type="entry name" value="PROTEIN AATF"/>
    <property type="match status" value="1"/>
</dbReference>
<reference evidence="5 6" key="1">
    <citation type="submission" date="2010-05" db="EMBL/GenBank/DDBJ databases">
        <title>The Genome Sequence of Thecamonas trahens ATCC 50062.</title>
        <authorList>
            <consortium name="The Broad Institute Genome Sequencing Platform"/>
            <person name="Russ C."/>
            <person name="Cuomo C."/>
            <person name="Shea T."/>
            <person name="Young S.K."/>
            <person name="Zeng Q."/>
            <person name="Koehrsen M."/>
            <person name="Haas B."/>
            <person name="Borodovsky M."/>
            <person name="Guigo R."/>
            <person name="Alvarado L."/>
            <person name="Berlin A."/>
            <person name="Bochicchio J."/>
            <person name="Borenstein D."/>
            <person name="Chapman S."/>
            <person name="Chen Z."/>
            <person name="Freedman E."/>
            <person name="Gellesch M."/>
            <person name="Goldberg J."/>
            <person name="Griggs A."/>
            <person name="Gujja S."/>
            <person name="Heilman E."/>
            <person name="Heiman D."/>
            <person name="Hepburn T."/>
            <person name="Howarth C."/>
            <person name="Jen D."/>
            <person name="Larson L."/>
            <person name="Mehta T."/>
            <person name="Park D."/>
            <person name="Pearson M."/>
            <person name="Roberts A."/>
            <person name="Saif S."/>
            <person name="Shenoy N."/>
            <person name="Sisk P."/>
            <person name="Stolte C."/>
            <person name="Sykes S."/>
            <person name="Thomson T."/>
            <person name="Walk T."/>
            <person name="White J."/>
            <person name="Yandava C."/>
            <person name="Burger G."/>
            <person name="Gray M.W."/>
            <person name="Holland P.W.H."/>
            <person name="King N."/>
            <person name="Lang F.B.F."/>
            <person name="Roger A.J."/>
            <person name="Ruiz-Trillo I."/>
            <person name="Lander E."/>
            <person name="Nusbaum C."/>
        </authorList>
    </citation>
    <scope>NUCLEOTIDE SEQUENCE [LARGE SCALE GENOMIC DNA]</scope>
    <source>
        <strain evidence="5 6">ATCC 50062</strain>
    </source>
</reference>